<feature type="domain" description="Retrotransposon gag" evidence="2">
    <location>
        <begin position="38"/>
        <end position="108"/>
    </location>
</feature>
<feature type="compositionally biased region" description="Polar residues" evidence="1">
    <location>
        <begin position="289"/>
        <end position="298"/>
    </location>
</feature>
<evidence type="ECO:0000313" key="4">
    <source>
        <dbReference type="Proteomes" id="UP001151760"/>
    </source>
</evidence>
<reference evidence="3" key="2">
    <citation type="submission" date="2022-01" db="EMBL/GenBank/DDBJ databases">
        <authorList>
            <person name="Yamashiro T."/>
            <person name="Shiraishi A."/>
            <person name="Satake H."/>
            <person name="Nakayama K."/>
        </authorList>
    </citation>
    <scope>NUCLEOTIDE SEQUENCE</scope>
</reference>
<dbReference type="Pfam" id="PF03732">
    <property type="entry name" value="Retrotrans_gag"/>
    <property type="match status" value="1"/>
</dbReference>
<feature type="region of interest" description="Disordered" evidence="1">
    <location>
        <begin position="149"/>
        <end position="187"/>
    </location>
</feature>
<evidence type="ECO:0000259" key="2">
    <source>
        <dbReference type="Pfam" id="PF03732"/>
    </source>
</evidence>
<dbReference type="InterPro" id="IPR005162">
    <property type="entry name" value="Retrotrans_gag_dom"/>
</dbReference>
<keyword evidence="3" id="KW-0548">Nucleotidyltransferase</keyword>
<feature type="region of interest" description="Disordered" evidence="1">
    <location>
        <begin position="266"/>
        <end position="303"/>
    </location>
</feature>
<evidence type="ECO:0000256" key="1">
    <source>
        <dbReference type="SAM" id="MobiDB-lite"/>
    </source>
</evidence>
<dbReference type="Proteomes" id="UP001151760">
    <property type="component" value="Unassembled WGS sequence"/>
</dbReference>
<keyword evidence="3" id="KW-0695">RNA-directed DNA polymerase</keyword>
<name>A0ABQ5CNC0_9ASTR</name>
<feature type="region of interest" description="Disordered" evidence="1">
    <location>
        <begin position="213"/>
        <end position="243"/>
    </location>
</feature>
<dbReference type="PANTHER" id="PTHR33223:SF11">
    <property type="entry name" value="ELEMENT PROTEIN, PUTATIVE-RELATED"/>
    <property type="match status" value="1"/>
</dbReference>
<accession>A0ABQ5CNC0</accession>
<dbReference type="PANTHER" id="PTHR33223">
    <property type="entry name" value="CCHC-TYPE DOMAIN-CONTAINING PROTEIN"/>
    <property type="match status" value="1"/>
</dbReference>
<organism evidence="3 4">
    <name type="scientific">Tanacetum coccineum</name>
    <dbReference type="NCBI Taxonomy" id="301880"/>
    <lineage>
        <taxon>Eukaryota</taxon>
        <taxon>Viridiplantae</taxon>
        <taxon>Streptophyta</taxon>
        <taxon>Embryophyta</taxon>
        <taxon>Tracheophyta</taxon>
        <taxon>Spermatophyta</taxon>
        <taxon>Magnoliopsida</taxon>
        <taxon>eudicotyledons</taxon>
        <taxon>Gunneridae</taxon>
        <taxon>Pentapetalae</taxon>
        <taxon>asterids</taxon>
        <taxon>campanulids</taxon>
        <taxon>Asterales</taxon>
        <taxon>Asteraceae</taxon>
        <taxon>Asteroideae</taxon>
        <taxon>Anthemideae</taxon>
        <taxon>Anthemidinae</taxon>
        <taxon>Tanacetum</taxon>
    </lineage>
</organism>
<feature type="compositionally biased region" description="Basic and acidic residues" evidence="1">
    <location>
        <begin position="274"/>
        <end position="288"/>
    </location>
</feature>
<dbReference type="EMBL" id="BQNB010014412">
    <property type="protein sequence ID" value="GJT27847.1"/>
    <property type="molecule type" value="Genomic_DNA"/>
</dbReference>
<comment type="caution">
    <text evidence="3">The sequence shown here is derived from an EMBL/GenBank/DDBJ whole genome shotgun (WGS) entry which is preliminary data.</text>
</comment>
<reference evidence="3" key="1">
    <citation type="journal article" date="2022" name="Int. J. Mol. Sci.">
        <title>Draft Genome of Tanacetum Coccineum: Genomic Comparison of Closely Related Tanacetum-Family Plants.</title>
        <authorList>
            <person name="Yamashiro T."/>
            <person name="Shiraishi A."/>
            <person name="Nakayama K."/>
            <person name="Satake H."/>
        </authorList>
    </citation>
    <scope>NUCLEOTIDE SEQUENCE</scope>
</reference>
<evidence type="ECO:0000313" key="3">
    <source>
        <dbReference type="EMBL" id="GJT27847.1"/>
    </source>
</evidence>
<keyword evidence="3" id="KW-0808">Transferase</keyword>
<protein>
    <submittedName>
        <fullName evidence="3">Reverse transcriptase domain-containing protein</fullName>
    </submittedName>
</protein>
<dbReference type="GO" id="GO:0003964">
    <property type="term" value="F:RNA-directed DNA polymerase activity"/>
    <property type="evidence" value="ECO:0007669"/>
    <property type="project" value="UniProtKB-KW"/>
</dbReference>
<feature type="compositionally biased region" description="Basic and acidic residues" evidence="1">
    <location>
        <begin position="213"/>
        <end position="227"/>
    </location>
</feature>
<proteinExistence type="predicted"/>
<sequence length="402" mass="46340">MPSHVKTNNKSEDPEDHLKVFQAAAKTERWVMPRWCHMFNSTLTRNARVWFDDLSPESINSYDDLREAFLKNYLQQKKCIRYLIVLYNIKQRDGESTEDFIQRYKSESGNVKGAPECMRISGFVHRITNPELTLILNLSKDFTRKFQNNRRNDAGGHIFPSRARGGLNHKGKKTLRPGNTKKGSIGRISKKEGGYFRNHIMQEKRPDKVHLLDKNSRRRFRPLEKGKFKTPPPMTPKPRLKSENAKQVLPEFHEKCWEVCRQHNPGAEAKQRKRPAEKERRNLQKRETSGNSNDSVTTKGFPARNKMVLGQITHSVNNRDMNTHLSALMDFKVDATSGVIPLGEVGKHYRPGVSLKDNELADFIVERPEKSQDDSAKEEEPLPAQWTLFTDGHLALTDADQE</sequence>
<gene>
    <name evidence="3" type="ORF">Tco_0908122</name>
</gene>
<keyword evidence="4" id="KW-1185">Reference proteome</keyword>